<comment type="caution">
    <text evidence="9">The sequence shown here is derived from an EMBL/GenBank/DDBJ whole genome shotgun (WGS) entry which is preliminary data.</text>
</comment>
<dbReference type="SUPFAM" id="SSF49447">
    <property type="entry name" value="Second domain of Mu2 adaptin subunit (ap50) of ap2 adaptor"/>
    <property type="match status" value="1"/>
</dbReference>
<gene>
    <name evidence="9" type="ORF">PMAYCL1PPCAC_27692</name>
</gene>
<dbReference type="GO" id="GO:0030100">
    <property type="term" value="P:regulation of endocytosis"/>
    <property type="evidence" value="ECO:0007669"/>
    <property type="project" value="UniProtKB-UniRule"/>
</dbReference>
<reference evidence="10" key="1">
    <citation type="submission" date="2022-10" db="EMBL/GenBank/DDBJ databases">
        <title>Genome assembly of Pristionchus species.</title>
        <authorList>
            <person name="Yoshida K."/>
            <person name="Sommer R.J."/>
        </authorList>
    </citation>
    <scope>NUCLEOTIDE SEQUENCE [LARGE SCALE GENOMIC DNA]</scope>
    <source>
        <strain evidence="10">RS5460</strain>
    </source>
</reference>
<evidence type="ECO:0000256" key="5">
    <source>
        <dbReference type="ARBA" id="ARBA00022737"/>
    </source>
</evidence>
<evidence type="ECO:0000313" key="9">
    <source>
        <dbReference type="EMBL" id="GMR57497.1"/>
    </source>
</evidence>
<dbReference type="GO" id="GO:0045202">
    <property type="term" value="C:synapse"/>
    <property type="evidence" value="ECO:0007669"/>
    <property type="project" value="UniProtKB-ARBA"/>
</dbReference>
<name>A0AAN5D7J2_9BILA</name>
<comment type="subcellular location">
    <subcellularLocation>
        <location evidence="1">Cytoplasm</location>
    </subcellularLocation>
</comment>
<evidence type="ECO:0000313" key="10">
    <source>
        <dbReference type="Proteomes" id="UP001328107"/>
    </source>
</evidence>
<accession>A0AAN5D7J2</accession>
<keyword evidence="10" id="KW-1185">Reference proteome</keyword>
<feature type="region of interest" description="Disordered" evidence="6">
    <location>
        <begin position="950"/>
        <end position="988"/>
    </location>
</feature>
<keyword evidence="3" id="KW-0963">Cytoplasm</keyword>
<dbReference type="EMBL" id="BTRK01000006">
    <property type="protein sequence ID" value="GMR57497.1"/>
    <property type="molecule type" value="Genomic_DNA"/>
</dbReference>
<feature type="region of interest" description="Disordered" evidence="6">
    <location>
        <begin position="223"/>
        <end position="288"/>
    </location>
</feature>
<evidence type="ECO:0000256" key="3">
    <source>
        <dbReference type="ARBA" id="ARBA00022490"/>
    </source>
</evidence>
<dbReference type="InterPro" id="IPR050431">
    <property type="entry name" value="Adaptor_comp_med_subunit"/>
</dbReference>
<dbReference type="AlphaFoldDB" id="A0AAN5D7J2"/>
<dbReference type="InterPro" id="IPR036168">
    <property type="entry name" value="AP2_Mu_C_sf"/>
</dbReference>
<feature type="domain" description="MHD" evidence="8">
    <location>
        <begin position="582"/>
        <end position="902"/>
    </location>
</feature>
<dbReference type="PROSITE" id="PS51072">
    <property type="entry name" value="MHD"/>
    <property type="match status" value="1"/>
</dbReference>
<dbReference type="Pfam" id="PF00928">
    <property type="entry name" value="Adap_comp_sub"/>
    <property type="match status" value="1"/>
</dbReference>
<keyword evidence="4" id="KW-0254">Endocytosis</keyword>
<sequence>METPVMIQTTSSCEDLERTKEAEEGGAVKAAPPRPPPASPARPAPPMRPAAPTVSPNASGGPPPVPAPPSARPPPPVPKPPEQQKKKKEEPEEDAWTRFNKMTAKVSEVVKKTEETLKDLGENTAANDIKDESYLATVGGEQGYFNTEVHRTIIAKQEEKAKEKALKKKMKARGKKTPSPELDPDHDDDMDRKAMELAAKLAQNRPEFEDWRPDIKAVAAIKKESGASGAAIPPKKRSSLQDSQRDSGSMDLPGGGDGQSIDGVQPIGDLPSDDPSLNKPAWSNNFDAMELPASDSGFFLKGESEAADPFVVTITKEDPFAPKSNNDLIDENFDPFAVKPVEEIVAAAKAKAEVIAASRAQNDEDDDVYEQDHRSEVSTPTEPGSPVNGERPCAFDDEFKVDPSHLSTPTPLYDEDDSQPLAPFCEPFNGEGWELMLRHPLKKKLMGERFWKPAYVRICGNMLQIFNSKTEQRPIQETLLQSSCSLSDSSLQAYDIYGKLHTVKLQHIQYKERVGIRQGQIARLMEGHVTKYGMPLEHAAQCTVLAKFGSTDANVMQSFISVVEDILFRAPAKRDKAPVHKQDEVQVHCYDEYSCYVDKDGIISDQKARVRMFCLAFVTGKPFLEIGLNDRRRQGKEIVRRKDILPMYTERWIRFENLEFHSIVDLKAFEEEQVIKIPPPDGCFFELMRFRVRPPQNREKNLTVKAMMKIAGSKVEIRIEAMAAANASRSRGTAESRRTIPCEDICIRFPIPEAWIYIFREERHWGVGSVHAKKMKPGKVKNLKERLLGAVQTVENNLIQVGTGEAKYEHVYRSLVWRIPRLPKEQQEAYKSYMLKCRFELSSFDLMPDEFLPNAEVDFTMPLATISNTVVRSISVEQHEDPDRVEKFVRYVAKSHYKLEIDYVQCMDLDAETSLASKPNMEDFTMPELHQPAMNPGEIGAMHESYRISLPEEARFERREKDSSSDEEEEKDTRKMPMVKIDMSNYGY</sequence>
<feature type="compositionally biased region" description="Pro residues" evidence="6">
    <location>
        <begin position="61"/>
        <end position="81"/>
    </location>
</feature>
<keyword evidence="5" id="KW-0677">Repeat</keyword>
<comment type="similarity">
    <text evidence="2">Belongs to the Stoned B family.</text>
</comment>
<dbReference type="InterPro" id="IPR012320">
    <property type="entry name" value="SHD_dom"/>
</dbReference>
<dbReference type="Proteomes" id="UP001328107">
    <property type="component" value="Unassembled WGS sequence"/>
</dbReference>
<feature type="compositionally biased region" description="Basic residues" evidence="6">
    <location>
        <begin position="165"/>
        <end position="176"/>
    </location>
</feature>
<dbReference type="FunFam" id="2.60.40.1170:FF:000018">
    <property type="entry name" value="stonin-2 isoform X2"/>
    <property type="match status" value="1"/>
</dbReference>
<dbReference type="FunFam" id="2.60.40.1170:FF:000016">
    <property type="entry name" value="AP-1 complex subunit mu"/>
    <property type="match status" value="1"/>
</dbReference>
<feature type="region of interest" description="Disordered" evidence="6">
    <location>
        <begin position="160"/>
        <end position="194"/>
    </location>
</feature>
<protein>
    <submittedName>
        <fullName evidence="9">Uncharacterized protein</fullName>
    </submittedName>
</protein>
<feature type="compositionally biased region" description="Polar residues" evidence="6">
    <location>
        <begin position="1"/>
        <end position="13"/>
    </location>
</feature>
<dbReference type="PANTHER" id="PTHR10529">
    <property type="entry name" value="AP COMPLEX SUBUNIT MU"/>
    <property type="match status" value="1"/>
</dbReference>
<feature type="compositionally biased region" description="Pro residues" evidence="6">
    <location>
        <begin position="32"/>
        <end position="49"/>
    </location>
</feature>
<dbReference type="InterPro" id="IPR028565">
    <property type="entry name" value="MHD"/>
</dbReference>
<dbReference type="FunFam" id="2.60.40.1170:FF:000022">
    <property type="entry name" value="AP-1 complex subunit mu"/>
    <property type="match status" value="1"/>
</dbReference>
<feature type="region of interest" description="Disordered" evidence="6">
    <location>
        <begin position="1"/>
        <end position="100"/>
    </location>
</feature>
<evidence type="ECO:0000256" key="1">
    <source>
        <dbReference type="ARBA" id="ARBA00004496"/>
    </source>
</evidence>
<dbReference type="Gene3D" id="2.60.40.1170">
    <property type="entry name" value="Mu homology domain, subdomain B"/>
    <property type="match status" value="1"/>
</dbReference>
<organism evidence="9 10">
    <name type="scientific">Pristionchus mayeri</name>
    <dbReference type="NCBI Taxonomy" id="1317129"/>
    <lineage>
        <taxon>Eukaryota</taxon>
        <taxon>Metazoa</taxon>
        <taxon>Ecdysozoa</taxon>
        <taxon>Nematoda</taxon>
        <taxon>Chromadorea</taxon>
        <taxon>Rhabditida</taxon>
        <taxon>Rhabditina</taxon>
        <taxon>Diplogasteromorpha</taxon>
        <taxon>Diplogasteroidea</taxon>
        <taxon>Neodiplogasteridae</taxon>
        <taxon>Pristionchus</taxon>
    </lineage>
</organism>
<dbReference type="GO" id="GO:0005737">
    <property type="term" value="C:cytoplasm"/>
    <property type="evidence" value="ECO:0007669"/>
    <property type="project" value="UniProtKB-SubCell"/>
</dbReference>
<evidence type="ECO:0000256" key="2">
    <source>
        <dbReference type="ARBA" id="ARBA00005579"/>
    </source>
</evidence>
<evidence type="ECO:0000256" key="4">
    <source>
        <dbReference type="ARBA" id="ARBA00022583"/>
    </source>
</evidence>
<proteinExistence type="inferred from homology"/>
<evidence type="ECO:0000256" key="6">
    <source>
        <dbReference type="SAM" id="MobiDB-lite"/>
    </source>
</evidence>
<feature type="domain" description="SHD" evidence="7">
    <location>
        <begin position="432"/>
        <end position="578"/>
    </location>
</feature>
<evidence type="ECO:0000259" key="7">
    <source>
        <dbReference type="PROSITE" id="PS51070"/>
    </source>
</evidence>
<feature type="region of interest" description="Disordered" evidence="6">
    <location>
        <begin position="358"/>
        <end position="389"/>
    </location>
</feature>
<evidence type="ECO:0000259" key="8">
    <source>
        <dbReference type="PROSITE" id="PS51072"/>
    </source>
</evidence>
<dbReference type="PROSITE" id="PS51070">
    <property type="entry name" value="SHD"/>
    <property type="match status" value="1"/>
</dbReference>
<dbReference type="GO" id="GO:0006897">
    <property type="term" value="P:endocytosis"/>
    <property type="evidence" value="ECO:0007669"/>
    <property type="project" value="UniProtKB-KW"/>
</dbReference>
<feature type="compositionally biased region" description="Basic and acidic residues" evidence="6">
    <location>
        <begin position="950"/>
        <end position="964"/>
    </location>
</feature>